<evidence type="ECO:0000313" key="1">
    <source>
        <dbReference type="EMBL" id="SMO76833.1"/>
    </source>
</evidence>
<evidence type="ECO:0008006" key="3">
    <source>
        <dbReference type="Google" id="ProtNLM"/>
    </source>
</evidence>
<proteinExistence type="predicted"/>
<keyword evidence="2" id="KW-1185">Reference proteome</keyword>
<protein>
    <recommendedName>
        <fullName evidence="3">Zinc-or iron-chelating domain-containing protein</fullName>
    </recommendedName>
</protein>
<dbReference type="OrthoDB" id="6003696at2"/>
<organism evidence="1 2">
    <name type="scientific">Saccharicrinis carchari</name>
    <dbReference type="NCBI Taxonomy" id="1168039"/>
    <lineage>
        <taxon>Bacteria</taxon>
        <taxon>Pseudomonadati</taxon>
        <taxon>Bacteroidota</taxon>
        <taxon>Bacteroidia</taxon>
        <taxon>Marinilabiliales</taxon>
        <taxon>Marinilabiliaceae</taxon>
        <taxon>Saccharicrinis</taxon>
    </lineage>
</organism>
<reference evidence="1 2" key="1">
    <citation type="submission" date="2017-05" db="EMBL/GenBank/DDBJ databases">
        <authorList>
            <person name="Varghese N."/>
            <person name="Submissions S."/>
        </authorList>
    </citation>
    <scope>NUCLEOTIDE SEQUENCE [LARGE SCALE GENOMIC DNA]</scope>
    <source>
        <strain evidence="1 2">DSM 27040</strain>
    </source>
</reference>
<dbReference type="Proteomes" id="UP000319040">
    <property type="component" value="Unassembled WGS sequence"/>
</dbReference>
<dbReference type="EMBL" id="FXTB01000007">
    <property type="protein sequence ID" value="SMO76833.1"/>
    <property type="molecule type" value="Genomic_DNA"/>
</dbReference>
<accession>A0A521DYP9</accession>
<sequence length="79" mass="8432">MECRIGCAACCIAPSISSAMPKMPYGKPAGVPCAHLTAEFKCELFGKEERPAVCAGFKAEPDFCGNNRAEAIHILTQLE</sequence>
<evidence type="ECO:0000313" key="2">
    <source>
        <dbReference type="Proteomes" id="UP000319040"/>
    </source>
</evidence>
<gene>
    <name evidence="1" type="ORF">SAMN06265379_10747</name>
</gene>
<dbReference type="RefSeq" id="WP_142533937.1">
    <property type="nucleotide sequence ID" value="NZ_FXTB01000007.1"/>
</dbReference>
<dbReference type="AlphaFoldDB" id="A0A521DYP9"/>
<dbReference type="InterPro" id="IPR052572">
    <property type="entry name" value="UPF0153_domain"/>
</dbReference>
<dbReference type="PANTHER" id="PTHR36931">
    <property type="entry name" value="UPF0153 PROTEIN YEIW"/>
    <property type="match status" value="1"/>
</dbReference>
<dbReference type="PANTHER" id="PTHR36931:SF1">
    <property type="entry name" value="UPF0153 PROTEIN YEIW"/>
    <property type="match status" value="1"/>
</dbReference>
<name>A0A521DYP9_SACCC</name>